<feature type="transmembrane region" description="Helical" evidence="7">
    <location>
        <begin position="204"/>
        <end position="225"/>
    </location>
</feature>
<feature type="transmembrane region" description="Helical" evidence="7">
    <location>
        <begin position="107"/>
        <end position="128"/>
    </location>
</feature>
<dbReference type="PANTHER" id="PTHR42718:SF47">
    <property type="entry name" value="METHYL VIOLOGEN RESISTANCE PROTEIN SMVA"/>
    <property type="match status" value="1"/>
</dbReference>
<feature type="transmembrane region" description="Helical" evidence="7">
    <location>
        <begin position="169"/>
        <end position="192"/>
    </location>
</feature>
<feature type="transmembrane region" description="Helical" evidence="7">
    <location>
        <begin position="334"/>
        <end position="353"/>
    </location>
</feature>
<feature type="transmembrane region" description="Helical" evidence="7">
    <location>
        <begin position="14"/>
        <end position="43"/>
    </location>
</feature>
<keyword evidence="6 7" id="KW-0472">Membrane</keyword>
<keyword evidence="3" id="KW-1003">Cell membrane</keyword>
<feature type="transmembrane region" description="Helical" evidence="7">
    <location>
        <begin position="140"/>
        <end position="163"/>
    </location>
</feature>
<evidence type="ECO:0000256" key="5">
    <source>
        <dbReference type="ARBA" id="ARBA00022989"/>
    </source>
</evidence>
<evidence type="ECO:0000313" key="10">
    <source>
        <dbReference type="Proteomes" id="UP000490386"/>
    </source>
</evidence>
<feature type="transmembrane region" description="Helical" evidence="7">
    <location>
        <begin position="82"/>
        <end position="101"/>
    </location>
</feature>
<gene>
    <name evidence="9" type="ORF">F8O03_01080</name>
</gene>
<dbReference type="OrthoDB" id="9781469at2"/>
<dbReference type="Gene3D" id="1.20.1250.20">
    <property type="entry name" value="MFS general substrate transporter like domains"/>
    <property type="match status" value="1"/>
</dbReference>
<dbReference type="EMBL" id="WBJX01000001">
    <property type="protein sequence ID" value="KAB1638977.1"/>
    <property type="molecule type" value="Genomic_DNA"/>
</dbReference>
<dbReference type="PANTHER" id="PTHR42718">
    <property type="entry name" value="MAJOR FACILITATOR SUPERFAMILY MULTIDRUG TRANSPORTER MFSC"/>
    <property type="match status" value="1"/>
</dbReference>
<keyword evidence="4 7" id="KW-0812">Transmembrane</keyword>
<dbReference type="Gene3D" id="1.20.1720.10">
    <property type="entry name" value="Multidrug resistance protein D"/>
    <property type="match status" value="1"/>
</dbReference>
<evidence type="ECO:0000256" key="7">
    <source>
        <dbReference type="SAM" id="Phobius"/>
    </source>
</evidence>
<feature type="transmembrane region" description="Helical" evidence="7">
    <location>
        <begin position="231"/>
        <end position="252"/>
    </location>
</feature>
<dbReference type="PRINTS" id="PR01036">
    <property type="entry name" value="TCRTETB"/>
</dbReference>
<feature type="domain" description="Major facilitator superfamily (MFS) profile" evidence="8">
    <location>
        <begin position="16"/>
        <end position="504"/>
    </location>
</feature>
<organism evidence="9 10">
    <name type="scientific">Pseudoclavibacter terrae</name>
    <dbReference type="NCBI Taxonomy" id="1530195"/>
    <lineage>
        <taxon>Bacteria</taxon>
        <taxon>Bacillati</taxon>
        <taxon>Actinomycetota</taxon>
        <taxon>Actinomycetes</taxon>
        <taxon>Micrococcales</taxon>
        <taxon>Microbacteriaceae</taxon>
        <taxon>Pseudoclavibacter</taxon>
    </lineage>
</organism>
<feature type="transmembrane region" description="Helical" evidence="7">
    <location>
        <begin position="49"/>
        <end position="70"/>
    </location>
</feature>
<sequence length="506" mass="52798">MTTLIEQRAGRKEWLGLAVLMLPVLLVSIDNTVLSFALPYIALDLQPSAAMQLWIIDIYPLVLAGLLVTMGSFGDRIGRRKLLLIGSTGFALVSVLAAFSVSAEMLLLSRLLLGVFGAMIMPCTLSLLRGMFHDRAQRRLAIAIWATGFSAGTAIGPIVGGVLLEHFHWGSVFLIAVPFLLPLLIFAPLLVTESRDPNPGPIDVPAILLSMAALAPVVFAIKHTATDGLDLISVGSLLVGLLSGWLFVRRLLKQENPILDMRLFAVPAFTGSVLVNLVSVVALVGLLFFLSQHLQLILGLTPLQAGLMLLPGTVMMIVAGLLIVRVVRRVKVHIAMAFGLGLAFLAYLSLAITGGSAPLWMLVAAFTLLAAGIAIAETLSNDVIIASVPPAKAGAASAVSETAYEVGAVLGTSVLGGVLTASYRSGMVVPDGVTAEQADAARETLAGAVNVSNELEAGGMASQAQTLLDSAFHAFDAGSTVTSAVGAVLMVGAIFLALRMVSKTPA</sequence>
<dbReference type="GO" id="GO:0022857">
    <property type="term" value="F:transmembrane transporter activity"/>
    <property type="evidence" value="ECO:0007669"/>
    <property type="project" value="InterPro"/>
</dbReference>
<keyword evidence="10" id="KW-1185">Reference proteome</keyword>
<dbReference type="SUPFAM" id="SSF103473">
    <property type="entry name" value="MFS general substrate transporter"/>
    <property type="match status" value="1"/>
</dbReference>
<evidence type="ECO:0000256" key="3">
    <source>
        <dbReference type="ARBA" id="ARBA00022475"/>
    </source>
</evidence>
<feature type="transmembrane region" description="Helical" evidence="7">
    <location>
        <begin position="303"/>
        <end position="327"/>
    </location>
</feature>
<evidence type="ECO:0000256" key="4">
    <source>
        <dbReference type="ARBA" id="ARBA00022692"/>
    </source>
</evidence>
<dbReference type="CDD" id="cd17321">
    <property type="entry name" value="MFS_MMR_MDR_like"/>
    <property type="match status" value="1"/>
</dbReference>
<dbReference type="Pfam" id="PF07690">
    <property type="entry name" value="MFS_1"/>
    <property type="match status" value="1"/>
</dbReference>
<dbReference type="InterPro" id="IPR036259">
    <property type="entry name" value="MFS_trans_sf"/>
</dbReference>
<accession>A0A7J5B4F9</accession>
<dbReference type="GO" id="GO:0005886">
    <property type="term" value="C:plasma membrane"/>
    <property type="evidence" value="ECO:0007669"/>
    <property type="project" value="UniProtKB-SubCell"/>
</dbReference>
<name>A0A7J5B4F9_9MICO</name>
<feature type="transmembrane region" description="Helical" evidence="7">
    <location>
        <begin position="264"/>
        <end position="291"/>
    </location>
</feature>
<dbReference type="Proteomes" id="UP000490386">
    <property type="component" value="Unassembled WGS sequence"/>
</dbReference>
<dbReference type="AlphaFoldDB" id="A0A7J5B4F9"/>
<proteinExistence type="predicted"/>
<feature type="transmembrane region" description="Helical" evidence="7">
    <location>
        <begin position="481"/>
        <end position="501"/>
    </location>
</feature>
<protein>
    <submittedName>
        <fullName evidence="9">MFS transporter</fullName>
    </submittedName>
</protein>
<dbReference type="RefSeq" id="WP_151422014.1">
    <property type="nucleotide sequence ID" value="NZ_WBJX01000001.1"/>
</dbReference>
<comment type="caution">
    <text evidence="9">The sequence shown here is derived from an EMBL/GenBank/DDBJ whole genome shotgun (WGS) entry which is preliminary data.</text>
</comment>
<reference evidence="9 10" key="1">
    <citation type="submission" date="2019-09" db="EMBL/GenBank/DDBJ databases">
        <title>Phylogeny of genus Pseudoclavibacter and closely related genus.</title>
        <authorList>
            <person name="Li Y."/>
        </authorList>
    </citation>
    <scope>NUCLEOTIDE SEQUENCE [LARGE SCALE GENOMIC DNA]</scope>
    <source>
        <strain evidence="9 10">THG-MD12</strain>
    </source>
</reference>
<dbReference type="PROSITE" id="PS50850">
    <property type="entry name" value="MFS"/>
    <property type="match status" value="1"/>
</dbReference>
<comment type="subcellular location">
    <subcellularLocation>
        <location evidence="1">Cell membrane</location>
        <topology evidence="1">Multi-pass membrane protein</topology>
    </subcellularLocation>
</comment>
<evidence type="ECO:0000256" key="6">
    <source>
        <dbReference type="ARBA" id="ARBA00023136"/>
    </source>
</evidence>
<evidence type="ECO:0000313" key="9">
    <source>
        <dbReference type="EMBL" id="KAB1638977.1"/>
    </source>
</evidence>
<evidence type="ECO:0000256" key="1">
    <source>
        <dbReference type="ARBA" id="ARBA00004651"/>
    </source>
</evidence>
<evidence type="ECO:0000256" key="2">
    <source>
        <dbReference type="ARBA" id="ARBA00022448"/>
    </source>
</evidence>
<feature type="transmembrane region" description="Helical" evidence="7">
    <location>
        <begin position="359"/>
        <end position="376"/>
    </location>
</feature>
<dbReference type="InterPro" id="IPR020846">
    <property type="entry name" value="MFS_dom"/>
</dbReference>
<keyword evidence="5 7" id="KW-1133">Transmembrane helix</keyword>
<dbReference type="InterPro" id="IPR011701">
    <property type="entry name" value="MFS"/>
</dbReference>
<evidence type="ECO:0000259" key="8">
    <source>
        <dbReference type="PROSITE" id="PS50850"/>
    </source>
</evidence>
<keyword evidence="2" id="KW-0813">Transport</keyword>